<organism evidence="9 10">
    <name type="scientific">Sphaerochaeta halotolerans</name>
    <dbReference type="NCBI Taxonomy" id="2293840"/>
    <lineage>
        <taxon>Bacteria</taxon>
        <taxon>Pseudomonadati</taxon>
        <taxon>Spirochaetota</taxon>
        <taxon>Spirochaetia</taxon>
        <taxon>Spirochaetales</taxon>
        <taxon>Sphaerochaetaceae</taxon>
        <taxon>Sphaerochaeta</taxon>
    </lineage>
</organism>
<evidence type="ECO:0000256" key="5">
    <source>
        <dbReference type="ARBA" id="ARBA00022692"/>
    </source>
</evidence>
<dbReference type="CDD" id="cd06579">
    <property type="entry name" value="TM_PBP1_transp_AraH_like"/>
    <property type="match status" value="1"/>
</dbReference>
<proteinExistence type="predicted"/>
<keyword evidence="10" id="KW-1185">Reference proteome</keyword>
<feature type="transmembrane region" description="Helical" evidence="8">
    <location>
        <begin position="133"/>
        <end position="152"/>
    </location>
</feature>
<comment type="caution">
    <text evidence="9">The sequence shown here is derived from an EMBL/GenBank/DDBJ whole genome shotgun (WGS) entry which is preliminary data.</text>
</comment>
<dbReference type="Proteomes" id="UP000264002">
    <property type="component" value="Unassembled WGS sequence"/>
</dbReference>
<dbReference type="AlphaFoldDB" id="A0A372MEU2"/>
<keyword evidence="4" id="KW-0997">Cell inner membrane</keyword>
<evidence type="ECO:0000256" key="6">
    <source>
        <dbReference type="ARBA" id="ARBA00022989"/>
    </source>
</evidence>
<keyword evidence="6 8" id="KW-1133">Transmembrane helix</keyword>
<evidence type="ECO:0000256" key="3">
    <source>
        <dbReference type="ARBA" id="ARBA00022475"/>
    </source>
</evidence>
<evidence type="ECO:0000256" key="7">
    <source>
        <dbReference type="ARBA" id="ARBA00023136"/>
    </source>
</evidence>
<name>A0A372MEU2_9SPIR</name>
<feature type="transmembrane region" description="Helical" evidence="8">
    <location>
        <begin position="240"/>
        <end position="263"/>
    </location>
</feature>
<keyword evidence="2" id="KW-0813">Transport</keyword>
<dbReference type="RefSeq" id="WP_117331236.1">
    <property type="nucleotide sequence ID" value="NZ_QUWK01000014.1"/>
</dbReference>
<keyword evidence="7 8" id="KW-0472">Membrane</keyword>
<accession>A0A372MEU2</accession>
<feature type="transmembrane region" description="Helical" evidence="8">
    <location>
        <begin position="12"/>
        <end position="36"/>
    </location>
</feature>
<gene>
    <name evidence="9" type="ORF">DYP60_11910</name>
</gene>
<dbReference type="GO" id="GO:0022857">
    <property type="term" value="F:transmembrane transporter activity"/>
    <property type="evidence" value="ECO:0007669"/>
    <property type="project" value="InterPro"/>
</dbReference>
<keyword evidence="3" id="KW-1003">Cell membrane</keyword>
<feature type="transmembrane region" description="Helical" evidence="8">
    <location>
        <begin position="108"/>
        <end position="127"/>
    </location>
</feature>
<dbReference type="InterPro" id="IPR001851">
    <property type="entry name" value="ABC_transp_permease"/>
</dbReference>
<reference evidence="9 10" key="2">
    <citation type="submission" date="2018-09" db="EMBL/GenBank/DDBJ databases">
        <title>Genome of Sphaerochaeta halotolerans strain 4-11.</title>
        <authorList>
            <person name="Nazina T.N."/>
            <person name="Sokolova D.S."/>
        </authorList>
    </citation>
    <scope>NUCLEOTIDE SEQUENCE [LARGE SCALE GENOMIC DNA]</scope>
    <source>
        <strain evidence="9 10">4-11</strain>
    </source>
</reference>
<feature type="transmembrane region" description="Helical" evidence="8">
    <location>
        <begin position="187"/>
        <end position="208"/>
    </location>
</feature>
<protein>
    <submittedName>
        <fullName evidence="9">ABC transporter permease</fullName>
    </submittedName>
</protein>
<dbReference type="PANTHER" id="PTHR32196">
    <property type="entry name" value="ABC TRANSPORTER PERMEASE PROTEIN YPHD-RELATED-RELATED"/>
    <property type="match status" value="1"/>
</dbReference>
<feature type="transmembrane region" description="Helical" evidence="8">
    <location>
        <begin position="275"/>
        <end position="306"/>
    </location>
</feature>
<evidence type="ECO:0000256" key="8">
    <source>
        <dbReference type="SAM" id="Phobius"/>
    </source>
</evidence>
<evidence type="ECO:0000313" key="10">
    <source>
        <dbReference type="Proteomes" id="UP000264002"/>
    </source>
</evidence>
<dbReference type="PANTHER" id="PTHR32196:SF21">
    <property type="entry name" value="ABC TRANSPORTER PERMEASE PROTEIN YPHD-RELATED"/>
    <property type="match status" value="1"/>
</dbReference>
<dbReference type="EMBL" id="QUWK01000014">
    <property type="protein sequence ID" value="RFU93973.1"/>
    <property type="molecule type" value="Genomic_DNA"/>
</dbReference>
<evidence type="ECO:0000256" key="4">
    <source>
        <dbReference type="ARBA" id="ARBA00022519"/>
    </source>
</evidence>
<evidence type="ECO:0000256" key="1">
    <source>
        <dbReference type="ARBA" id="ARBA00004651"/>
    </source>
</evidence>
<keyword evidence="5 8" id="KW-0812">Transmembrane</keyword>
<sequence>MKNSIKNNDFSISMILLKMRTIIALILLVIVFTVLLNTTRGINFLHPVNLMTIAKHVAITGIMAIGMTFVILTGGIDLSVGSIVGLSGMIAGGLINEGIVLNMFGGTLYLHVPLIILVCLLLGTAIGGVNGLLITRLNVAPFIGTLGMMYIARGFANIRSGGATFPNLQGKPELGNTGFPILGAGRFLGMPFSVWLMILLMIIAIYIAKKTPFGRHIYAIGGNQRAAELSGIQVKKVTTLVYMFSGFASALVGLIIASQLVAAHPATGESYEMNAIAAAVLGGTSLSGGIGSIGGTVIGAFVIGVLSDGLVMLGVSEFWQNVIKGLVILAAVILDQTQQRINARSSETRDKKQRKIVKSA</sequence>
<evidence type="ECO:0000256" key="2">
    <source>
        <dbReference type="ARBA" id="ARBA00022448"/>
    </source>
</evidence>
<dbReference type="Pfam" id="PF02653">
    <property type="entry name" value="BPD_transp_2"/>
    <property type="match status" value="1"/>
</dbReference>
<reference evidence="10" key="1">
    <citation type="submission" date="2018-08" db="EMBL/GenBank/DDBJ databases">
        <authorList>
            <person name="Grouzdev D.S."/>
            <person name="Krutkina M.S."/>
        </authorList>
    </citation>
    <scope>NUCLEOTIDE SEQUENCE [LARGE SCALE GENOMIC DNA]</scope>
    <source>
        <strain evidence="10">4-11</strain>
    </source>
</reference>
<feature type="transmembrane region" description="Helical" evidence="8">
    <location>
        <begin position="78"/>
        <end position="96"/>
    </location>
</feature>
<comment type="subcellular location">
    <subcellularLocation>
        <location evidence="1">Cell membrane</location>
        <topology evidence="1">Multi-pass membrane protein</topology>
    </subcellularLocation>
</comment>
<dbReference type="GO" id="GO:0005886">
    <property type="term" value="C:plasma membrane"/>
    <property type="evidence" value="ECO:0007669"/>
    <property type="project" value="UniProtKB-SubCell"/>
</dbReference>
<evidence type="ECO:0000313" key="9">
    <source>
        <dbReference type="EMBL" id="RFU93973.1"/>
    </source>
</evidence>
<feature type="transmembrane region" description="Helical" evidence="8">
    <location>
        <begin position="48"/>
        <end position="72"/>
    </location>
</feature>